<dbReference type="PANTHER" id="PTHR27004">
    <property type="entry name" value="RECEPTOR-LIKE PROTEIN 12 ISOFORM X1"/>
    <property type="match status" value="1"/>
</dbReference>
<evidence type="ECO:0000256" key="4">
    <source>
        <dbReference type="ARBA" id="ARBA00022614"/>
    </source>
</evidence>
<keyword evidence="8" id="KW-0472">Membrane</keyword>
<keyword evidence="10" id="KW-0325">Glycoprotein</keyword>
<dbReference type="AlphaFoldDB" id="A0A371EEC8"/>
<dbReference type="Proteomes" id="UP000257109">
    <property type="component" value="Unassembled WGS sequence"/>
</dbReference>
<accession>A0A371EEC8</accession>
<evidence type="ECO:0000256" key="10">
    <source>
        <dbReference type="ARBA" id="ARBA00023180"/>
    </source>
</evidence>
<evidence type="ECO:0000256" key="9">
    <source>
        <dbReference type="ARBA" id="ARBA00023170"/>
    </source>
</evidence>
<keyword evidence="6" id="KW-0677">Repeat</keyword>
<evidence type="ECO:0000256" key="11">
    <source>
        <dbReference type="SAM" id="MobiDB-lite"/>
    </source>
</evidence>
<keyword evidence="9" id="KW-0675">Receptor</keyword>
<dbReference type="STRING" id="157652.A0A371EEC8"/>
<dbReference type="EMBL" id="QJKJ01014433">
    <property type="protein sequence ID" value="RDX64339.1"/>
    <property type="molecule type" value="Genomic_DNA"/>
</dbReference>
<evidence type="ECO:0000256" key="7">
    <source>
        <dbReference type="ARBA" id="ARBA00022989"/>
    </source>
</evidence>
<keyword evidence="4" id="KW-0433">Leucine-rich repeat</keyword>
<evidence type="ECO:0000256" key="1">
    <source>
        <dbReference type="ARBA" id="ARBA00004251"/>
    </source>
</evidence>
<protein>
    <submittedName>
        <fullName evidence="12">Protein BRASSINOSTEROID INSENSITIVE 1</fullName>
    </submittedName>
</protein>
<dbReference type="InterPro" id="IPR032675">
    <property type="entry name" value="LRR_dom_sf"/>
</dbReference>
<feature type="non-terminal residue" evidence="12">
    <location>
        <position position="1"/>
    </location>
</feature>
<evidence type="ECO:0000256" key="5">
    <source>
        <dbReference type="ARBA" id="ARBA00022692"/>
    </source>
</evidence>
<comment type="caution">
    <text evidence="12">The sequence shown here is derived from an EMBL/GenBank/DDBJ whole genome shotgun (WGS) entry which is preliminary data.</text>
</comment>
<comment type="subcellular location">
    <subcellularLocation>
        <location evidence="1">Cell membrane</location>
        <topology evidence="1">Single-pass type I membrane protein</topology>
    </subcellularLocation>
</comment>
<dbReference type="OrthoDB" id="1458603at2759"/>
<dbReference type="Gene3D" id="3.80.10.10">
    <property type="entry name" value="Ribonuclease Inhibitor"/>
    <property type="match status" value="1"/>
</dbReference>
<evidence type="ECO:0000256" key="2">
    <source>
        <dbReference type="ARBA" id="ARBA00009592"/>
    </source>
</evidence>
<evidence type="ECO:0000256" key="3">
    <source>
        <dbReference type="ARBA" id="ARBA00022475"/>
    </source>
</evidence>
<proteinExistence type="inferred from homology"/>
<evidence type="ECO:0000313" key="13">
    <source>
        <dbReference type="Proteomes" id="UP000257109"/>
    </source>
</evidence>
<feature type="region of interest" description="Disordered" evidence="11">
    <location>
        <begin position="109"/>
        <end position="134"/>
    </location>
</feature>
<organism evidence="12 13">
    <name type="scientific">Mucuna pruriens</name>
    <name type="common">Velvet bean</name>
    <name type="synonym">Dolichos pruriens</name>
    <dbReference type="NCBI Taxonomy" id="157652"/>
    <lineage>
        <taxon>Eukaryota</taxon>
        <taxon>Viridiplantae</taxon>
        <taxon>Streptophyta</taxon>
        <taxon>Embryophyta</taxon>
        <taxon>Tracheophyta</taxon>
        <taxon>Spermatophyta</taxon>
        <taxon>Magnoliopsida</taxon>
        <taxon>eudicotyledons</taxon>
        <taxon>Gunneridae</taxon>
        <taxon>Pentapetalae</taxon>
        <taxon>rosids</taxon>
        <taxon>fabids</taxon>
        <taxon>Fabales</taxon>
        <taxon>Fabaceae</taxon>
        <taxon>Papilionoideae</taxon>
        <taxon>50 kb inversion clade</taxon>
        <taxon>NPAAA clade</taxon>
        <taxon>indigoferoid/millettioid clade</taxon>
        <taxon>Phaseoleae</taxon>
        <taxon>Mucuna</taxon>
    </lineage>
</organism>
<keyword evidence="3" id="KW-1003">Cell membrane</keyword>
<feature type="compositionally biased region" description="Basic and acidic residues" evidence="11">
    <location>
        <begin position="119"/>
        <end position="134"/>
    </location>
</feature>
<evidence type="ECO:0000313" key="12">
    <source>
        <dbReference type="EMBL" id="RDX64339.1"/>
    </source>
</evidence>
<keyword evidence="13" id="KW-1185">Reference proteome</keyword>
<dbReference type="PANTHER" id="PTHR27004:SF203">
    <property type="entry name" value="LEUCINE-RICH REPEAT-CONTAINING N-TERMINAL PLANT-TYPE DOMAIN-CONTAINING PROTEIN"/>
    <property type="match status" value="1"/>
</dbReference>
<name>A0A371EEC8_MUCPR</name>
<evidence type="ECO:0000256" key="8">
    <source>
        <dbReference type="ARBA" id="ARBA00023136"/>
    </source>
</evidence>
<comment type="similarity">
    <text evidence="2">Belongs to the RLP family.</text>
</comment>
<reference evidence="12" key="1">
    <citation type="submission" date="2018-05" db="EMBL/GenBank/DDBJ databases">
        <title>Draft genome of Mucuna pruriens seed.</title>
        <authorList>
            <person name="Nnadi N.E."/>
            <person name="Vos R."/>
            <person name="Hasami M.H."/>
            <person name="Devisetty U.K."/>
            <person name="Aguiy J.C."/>
        </authorList>
    </citation>
    <scope>NUCLEOTIDE SEQUENCE [LARGE SCALE GENOMIC DNA]</scope>
    <source>
        <strain evidence="12">JCA_2017</strain>
    </source>
</reference>
<dbReference type="GO" id="GO:0005886">
    <property type="term" value="C:plasma membrane"/>
    <property type="evidence" value="ECO:0007669"/>
    <property type="project" value="UniProtKB-SubCell"/>
</dbReference>
<keyword evidence="7" id="KW-1133">Transmembrane helix</keyword>
<sequence>MAYIAPHIYIYPIRDFLLILTLQYNKLTNEIPSSIFSLPSIFILELSNNNLSTNLSFSLGSNPQSIASMTFFSYMNLSYNNLSGQISLGKFNDQSIYVDNPDLGGDPLPTNCSPLVHGNGDKDKDHEDGADKDDEKIESCGAHYMFLVSVCQFGVKEVAETCIFQVSV</sequence>
<keyword evidence="5" id="KW-0812">Transmembrane</keyword>
<dbReference type="SUPFAM" id="SSF52058">
    <property type="entry name" value="L domain-like"/>
    <property type="match status" value="1"/>
</dbReference>
<evidence type="ECO:0000256" key="6">
    <source>
        <dbReference type="ARBA" id="ARBA00022737"/>
    </source>
</evidence>
<gene>
    <name evidence="12" type="primary">BRI1</name>
    <name evidence="12" type="ORF">CR513_57115</name>
</gene>